<comment type="cofactor">
    <cofactor evidence="1">
        <name>Mg(2+)</name>
        <dbReference type="ChEBI" id="CHEBI:18420"/>
    </cofactor>
</comment>
<dbReference type="KEGG" id="csol:105361287"/>
<dbReference type="Pfam" id="PF06479">
    <property type="entry name" value="Ribonuc_2-5A"/>
    <property type="match status" value="1"/>
</dbReference>
<evidence type="ECO:0000256" key="17">
    <source>
        <dbReference type="ARBA" id="ARBA00047899"/>
    </source>
</evidence>
<dbReference type="Proteomes" id="UP000695007">
    <property type="component" value="Unplaced"/>
</dbReference>
<keyword evidence="7" id="KW-0812">Transmembrane</keyword>
<dbReference type="Pfam" id="PF00069">
    <property type="entry name" value="Pkinase"/>
    <property type="match status" value="1"/>
</dbReference>
<comment type="subcellular location">
    <subcellularLocation>
        <location evidence="2">Endoplasmic reticulum membrane</location>
        <topology evidence="2">Single-pass type I membrane protein</topology>
    </subcellularLocation>
</comment>
<dbReference type="GO" id="GO:0051082">
    <property type="term" value="F:unfolded protein binding"/>
    <property type="evidence" value="ECO:0007669"/>
    <property type="project" value="TreeGrafter"/>
</dbReference>
<evidence type="ECO:0000256" key="7">
    <source>
        <dbReference type="ARBA" id="ARBA00022692"/>
    </source>
</evidence>
<dbReference type="Gene3D" id="2.130.10.10">
    <property type="entry name" value="YVTN repeat-like/Quinoprotein amine dehydrogenase"/>
    <property type="match status" value="1"/>
</dbReference>
<dbReference type="RefSeq" id="XP_011496711.1">
    <property type="nucleotide sequence ID" value="XM_011498409.1"/>
</dbReference>
<keyword evidence="12" id="KW-0256">Endoplasmic reticulum</keyword>
<keyword evidence="13" id="KW-0067">ATP-binding</keyword>
<dbReference type="GO" id="GO:0005524">
    <property type="term" value="F:ATP binding"/>
    <property type="evidence" value="ECO:0007669"/>
    <property type="project" value="UniProtKB-KW"/>
</dbReference>
<dbReference type="InterPro" id="IPR000719">
    <property type="entry name" value="Prot_kinase_dom"/>
</dbReference>
<dbReference type="CDD" id="cd13982">
    <property type="entry name" value="STKc_IRE1"/>
    <property type="match status" value="1"/>
</dbReference>
<dbReference type="GeneID" id="105361287"/>
<dbReference type="PROSITE" id="PS51392">
    <property type="entry name" value="KEN"/>
    <property type="match status" value="1"/>
</dbReference>
<dbReference type="InterPro" id="IPR018391">
    <property type="entry name" value="PQQ_b-propeller_rpt"/>
</dbReference>
<accession>A0AAJ7DUD0</accession>
<evidence type="ECO:0000313" key="24">
    <source>
        <dbReference type="RefSeq" id="XP_011496711.1"/>
    </source>
</evidence>
<dbReference type="AlphaFoldDB" id="A0AAJ7DUD0"/>
<evidence type="ECO:0000256" key="18">
    <source>
        <dbReference type="ARBA" id="ARBA00048679"/>
    </source>
</evidence>
<evidence type="ECO:0000256" key="13">
    <source>
        <dbReference type="ARBA" id="ARBA00022840"/>
    </source>
</evidence>
<keyword evidence="6" id="KW-0808">Transferase</keyword>
<dbReference type="InterPro" id="IPR011009">
    <property type="entry name" value="Kinase-like_dom_sf"/>
</dbReference>
<keyword evidence="9" id="KW-0547">Nucleotide-binding</keyword>
<evidence type="ECO:0000256" key="3">
    <source>
        <dbReference type="ARBA" id="ARBA00012513"/>
    </source>
</evidence>
<feature type="domain" description="Protein kinase" evidence="21">
    <location>
        <begin position="492"/>
        <end position="750"/>
    </location>
</feature>
<keyword evidence="5" id="KW-0597">Phosphoprotein</keyword>
<evidence type="ECO:0000256" key="2">
    <source>
        <dbReference type="ARBA" id="ARBA00004115"/>
    </source>
</evidence>
<evidence type="ECO:0000256" key="15">
    <source>
        <dbReference type="ARBA" id="ARBA00023136"/>
    </source>
</evidence>
<dbReference type="SMART" id="SM00564">
    <property type="entry name" value="PQQ"/>
    <property type="match status" value="4"/>
</dbReference>
<dbReference type="GO" id="GO:0016787">
    <property type="term" value="F:hydrolase activity"/>
    <property type="evidence" value="ECO:0007669"/>
    <property type="project" value="UniProtKB-KW"/>
</dbReference>
<dbReference type="Gene3D" id="3.30.200.20">
    <property type="entry name" value="Phosphorylase Kinase, domain 1"/>
    <property type="match status" value="1"/>
</dbReference>
<keyword evidence="15" id="KW-0472">Membrane</keyword>
<feature type="region of interest" description="Disordered" evidence="19">
    <location>
        <begin position="934"/>
        <end position="957"/>
    </location>
</feature>
<comment type="catalytic activity">
    <reaction evidence="17">
        <text>L-threonyl-[protein] + ATP = O-phospho-L-threonyl-[protein] + ADP + H(+)</text>
        <dbReference type="Rhea" id="RHEA:46608"/>
        <dbReference type="Rhea" id="RHEA-COMP:11060"/>
        <dbReference type="Rhea" id="RHEA-COMP:11605"/>
        <dbReference type="ChEBI" id="CHEBI:15378"/>
        <dbReference type="ChEBI" id="CHEBI:30013"/>
        <dbReference type="ChEBI" id="CHEBI:30616"/>
        <dbReference type="ChEBI" id="CHEBI:61977"/>
        <dbReference type="ChEBI" id="CHEBI:456216"/>
        <dbReference type="EC" id="2.7.11.1"/>
    </reaction>
</comment>
<evidence type="ECO:0000256" key="8">
    <source>
        <dbReference type="ARBA" id="ARBA00022729"/>
    </source>
</evidence>
<dbReference type="PROSITE" id="PS50011">
    <property type="entry name" value="PROTEIN_KINASE_DOM"/>
    <property type="match status" value="1"/>
</dbReference>
<sequence>MNKLLYHILLSFICCILGQQATENDSTGLVPDQDDALLMFSTLDGLLIAVEQKTGEIRWHQNDEPAVKVPHDVSQISMPIFLPDPKDGSLYLFGPETEALKKLPFTIPQLVASSPCRSSDGILYTGRKIDTWFSVDPQTGKREQLLGFTTVDNTCPIDTQNVIFVGRTEYNIIMIDSKRKDRKWNVTFYDYSAAKMDPELVEDYDLVHFTGTSTGQVITVDRFGNILWDINLGSPVIAVYTISKDGLLTIPFTSVADTTLSHLLKKISVKPSEFQFFPTLYIGEHSHGLYALPSLVDSSTSTISSKAGHLLLEGPIISYLQKNDSPSPKKTTENNYQRISSNNKNIMVLGHYEVPVEYKPHNQPLQITGRSDPIIQTNRDTFNLTKKVDIITEDKQLNGSVNENKGWRKAVAISYTASKTWLNQQENKGLKLAFIILCGCVITMLWYFNAQFKELSQGSRENSRTSSNGKYGIIYSPEEIGEGMVRVGKITFNAEEVLGKGCDGTFVYKGEFDNRSVAVKRLLPDCFTFADREVALLRESDAHANVVRYFCTEQDRLFRYIALELAEATLQDYVAGKYDRSKISSKNILRQATAGLAHLHSLDIVHRDIKPHNVLLSVPGPRGEVRAMISDFGLCKKLQLGRMSFSRRSGVTGTDGWIAPEMLNGERTTCAVDIFSLGCVFYYVLSGGKHPFGDSLRRQANILGGDIDLSALQSISENDKQVALVLIKAMIAGNPMDRPPAQAIYYHPMFWDASQVLTFFQDVSDRVEKDGPESPALQALERGNRMVVQGDWRLHIDLEVATDLRKYRSYRGESVRDLLRALRNKKHHYRELTLEAQLSLGEIPIKFTEYWLTRFPHLLIHSWCAMQRFRSEPTLRCYYDVTYEFRAEEMELGTMDEENSTLLNHEERLMSSYRVHDNGTVDWSPNRARFRGQRRKKIEQEKKKIEIPSVRSLPPAS</sequence>
<dbReference type="FunFam" id="3.30.200.20:FF:000077">
    <property type="entry name" value="Putative Serine/threonine-protein kinase/endoribonuclease IRE1"/>
    <property type="match status" value="1"/>
</dbReference>
<dbReference type="GO" id="GO:0070059">
    <property type="term" value="P:intrinsic apoptotic signaling pathway in response to endoplasmic reticulum stress"/>
    <property type="evidence" value="ECO:0007669"/>
    <property type="project" value="TreeGrafter"/>
</dbReference>
<dbReference type="InterPro" id="IPR008271">
    <property type="entry name" value="Ser/Thr_kinase_AS"/>
</dbReference>
<dbReference type="GO" id="GO:0004674">
    <property type="term" value="F:protein serine/threonine kinase activity"/>
    <property type="evidence" value="ECO:0007669"/>
    <property type="project" value="UniProtKB-KW"/>
</dbReference>
<reference evidence="24" key="1">
    <citation type="submission" date="2025-08" db="UniProtKB">
        <authorList>
            <consortium name="RefSeq"/>
        </authorList>
    </citation>
    <scope>IDENTIFICATION</scope>
</reference>
<dbReference type="Gene3D" id="1.10.510.10">
    <property type="entry name" value="Transferase(Phosphotransferase) domain 1"/>
    <property type="match status" value="1"/>
</dbReference>
<evidence type="ECO:0000256" key="5">
    <source>
        <dbReference type="ARBA" id="ARBA00022553"/>
    </source>
</evidence>
<keyword evidence="4" id="KW-0723">Serine/threonine-protein kinase</keyword>
<comment type="catalytic activity">
    <reaction evidence="18">
        <text>L-seryl-[protein] + ATP = O-phospho-L-seryl-[protein] + ADP + H(+)</text>
        <dbReference type="Rhea" id="RHEA:17989"/>
        <dbReference type="Rhea" id="RHEA-COMP:9863"/>
        <dbReference type="Rhea" id="RHEA-COMP:11604"/>
        <dbReference type="ChEBI" id="CHEBI:15378"/>
        <dbReference type="ChEBI" id="CHEBI:29999"/>
        <dbReference type="ChEBI" id="CHEBI:30616"/>
        <dbReference type="ChEBI" id="CHEBI:83421"/>
        <dbReference type="ChEBI" id="CHEBI:456216"/>
        <dbReference type="EC" id="2.7.11.1"/>
    </reaction>
</comment>
<evidence type="ECO:0000256" key="6">
    <source>
        <dbReference type="ARBA" id="ARBA00022679"/>
    </source>
</evidence>
<name>A0AAJ7DUD0_9HYME</name>
<evidence type="ECO:0000256" key="20">
    <source>
        <dbReference type="SAM" id="SignalP"/>
    </source>
</evidence>
<keyword evidence="14" id="KW-1133">Transmembrane helix</keyword>
<dbReference type="GO" id="GO:0004521">
    <property type="term" value="F:RNA endonuclease activity"/>
    <property type="evidence" value="ECO:0007669"/>
    <property type="project" value="InterPro"/>
</dbReference>
<evidence type="ECO:0000256" key="4">
    <source>
        <dbReference type="ARBA" id="ARBA00022527"/>
    </source>
</evidence>
<dbReference type="CTD" id="42358"/>
<dbReference type="CDD" id="cd10422">
    <property type="entry name" value="RNase_Ire1"/>
    <property type="match status" value="1"/>
</dbReference>
<keyword evidence="11" id="KW-0378">Hydrolase</keyword>
<dbReference type="GO" id="GO:0010468">
    <property type="term" value="P:regulation of gene expression"/>
    <property type="evidence" value="ECO:0007669"/>
    <property type="project" value="UniProtKB-ARBA"/>
</dbReference>
<feature type="domain" description="KEN" evidence="22">
    <location>
        <begin position="753"/>
        <end position="881"/>
    </location>
</feature>
<dbReference type="SUPFAM" id="SSF50998">
    <property type="entry name" value="Quinoprotein alcohol dehydrogenase-like"/>
    <property type="match status" value="1"/>
</dbReference>
<evidence type="ECO:0000256" key="14">
    <source>
        <dbReference type="ARBA" id="ARBA00022989"/>
    </source>
</evidence>
<evidence type="ECO:0000256" key="12">
    <source>
        <dbReference type="ARBA" id="ARBA00022824"/>
    </source>
</evidence>
<evidence type="ECO:0000256" key="10">
    <source>
        <dbReference type="ARBA" id="ARBA00022777"/>
    </source>
</evidence>
<evidence type="ECO:0000259" key="22">
    <source>
        <dbReference type="PROSITE" id="PS51392"/>
    </source>
</evidence>
<dbReference type="GO" id="GO:0006397">
    <property type="term" value="P:mRNA processing"/>
    <property type="evidence" value="ECO:0007669"/>
    <property type="project" value="InterPro"/>
</dbReference>
<evidence type="ECO:0000259" key="21">
    <source>
        <dbReference type="PROSITE" id="PS50011"/>
    </source>
</evidence>
<dbReference type="SUPFAM" id="SSF56112">
    <property type="entry name" value="Protein kinase-like (PK-like)"/>
    <property type="match status" value="1"/>
</dbReference>
<dbReference type="CDD" id="cd09769">
    <property type="entry name" value="Luminal_IRE1"/>
    <property type="match status" value="1"/>
</dbReference>
<organism evidence="23 24">
    <name type="scientific">Ceratosolen solmsi marchali</name>
    <dbReference type="NCBI Taxonomy" id="326594"/>
    <lineage>
        <taxon>Eukaryota</taxon>
        <taxon>Metazoa</taxon>
        <taxon>Ecdysozoa</taxon>
        <taxon>Arthropoda</taxon>
        <taxon>Hexapoda</taxon>
        <taxon>Insecta</taxon>
        <taxon>Pterygota</taxon>
        <taxon>Neoptera</taxon>
        <taxon>Endopterygota</taxon>
        <taxon>Hymenoptera</taxon>
        <taxon>Apocrita</taxon>
        <taxon>Proctotrupomorpha</taxon>
        <taxon>Chalcidoidea</taxon>
        <taxon>Agaonidae</taxon>
        <taxon>Agaoninae</taxon>
        <taxon>Ceratosolen</taxon>
    </lineage>
</organism>
<dbReference type="PANTHER" id="PTHR13954">
    <property type="entry name" value="IRE1-RELATED"/>
    <property type="match status" value="1"/>
</dbReference>
<dbReference type="InterPro" id="IPR010513">
    <property type="entry name" value="KEN_dom"/>
</dbReference>
<keyword evidence="16" id="KW-0511">Multifunctional enzyme</keyword>
<keyword evidence="8 20" id="KW-0732">Signal</keyword>
<evidence type="ECO:0000256" key="11">
    <source>
        <dbReference type="ARBA" id="ARBA00022801"/>
    </source>
</evidence>
<dbReference type="FunFam" id="1.20.1440.180:FF:000001">
    <property type="entry name" value="Serine/threonine-protein kinase/endoribonuclease IRE1"/>
    <property type="match status" value="1"/>
</dbReference>
<dbReference type="PROSITE" id="PS00108">
    <property type="entry name" value="PROTEIN_KINASE_ST"/>
    <property type="match status" value="1"/>
</dbReference>
<dbReference type="InterPro" id="IPR038357">
    <property type="entry name" value="KEN_sf"/>
</dbReference>
<dbReference type="EC" id="2.7.11.1" evidence="3"/>
<dbReference type="SMART" id="SM00580">
    <property type="entry name" value="PUG"/>
    <property type="match status" value="1"/>
</dbReference>
<evidence type="ECO:0000313" key="23">
    <source>
        <dbReference type="Proteomes" id="UP000695007"/>
    </source>
</evidence>
<feature type="signal peptide" evidence="20">
    <location>
        <begin position="1"/>
        <end position="18"/>
    </location>
</feature>
<evidence type="ECO:0000256" key="19">
    <source>
        <dbReference type="SAM" id="MobiDB-lite"/>
    </source>
</evidence>
<keyword evidence="23" id="KW-1185">Reference proteome</keyword>
<dbReference type="InterPro" id="IPR011047">
    <property type="entry name" value="Quinoprotein_ADH-like_sf"/>
</dbReference>
<dbReference type="PANTHER" id="PTHR13954:SF6">
    <property type="entry name" value="NON-SPECIFIC SERINE_THREONINE PROTEIN KINASE"/>
    <property type="match status" value="1"/>
</dbReference>
<dbReference type="InterPro" id="IPR015943">
    <property type="entry name" value="WD40/YVTN_repeat-like_dom_sf"/>
</dbReference>
<dbReference type="InterPro" id="IPR045133">
    <property type="entry name" value="IRE1/2-like"/>
</dbReference>
<dbReference type="Gene3D" id="1.20.1440.180">
    <property type="entry name" value="KEN domain"/>
    <property type="match status" value="1"/>
</dbReference>
<feature type="chain" id="PRO_5042499818" description="non-specific serine/threonine protein kinase" evidence="20">
    <location>
        <begin position="19"/>
        <end position="957"/>
    </location>
</feature>
<evidence type="ECO:0000256" key="1">
    <source>
        <dbReference type="ARBA" id="ARBA00001946"/>
    </source>
</evidence>
<dbReference type="GO" id="GO:0080090">
    <property type="term" value="P:regulation of primary metabolic process"/>
    <property type="evidence" value="ECO:0007669"/>
    <property type="project" value="UniProtKB-ARBA"/>
</dbReference>
<dbReference type="GO" id="GO:0036498">
    <property type="term" value="P:IRE1-mediated unfolded protein response"/>
    <property type="evidence" value="ECO:0007669"/>
    <property type="project" value="TreeGrafter"/>
</dbReference>
<evidence type="ECO:0000256" key="9">
    <source>
        <dbReference type="ARBA" id="ARBA00022741"/>
    </source>
</evidence>
<keyword evidence="10 24" id="KW-0418">Kinase</keyword>
<protein>
    <recommendedName>
        <fullName evidence="3">non-specific serine/threonine protein kinase</fullName>
        <ecNumber evidence="3">2.7.11.1</ecNumber>
    </recommendedName>
</protein>
<evidence type="ECO:0000256" key="16">
    <source>
        <dbReference type="ARBA" id="ARBA00023268"/>
    </source>
</evidence>
<proteinExistence type="predicted"/>
<dbReference type="SMART" id="SM00220">
    <property type="entry name" value="S_TKc"/>
    <property type="match status" value="1"/>
</dbReference>
<dbReference type="GO" id="GO:1990604">
    <property type="term" value="C:IRE1-TRAF2-ASK1 complex"/>
    <property type="evidence" value="ECO:0007669"/>
    <property type="project" value="TreeGrafter"/>
</dbReference>
<gene>
    <name evidence="24" type="primary">LOC105361287</name>
</gene>